<dbReference type="GO" id="GO:0071897">
    <property type="term" value="P:DNA biosynthetic process"/>
    <property type="evidence" value="ECO:0007669"/>
    <property type="project" value="UniProtKB-ARBA"/>
</dbReference>
<organism evidence="3 4">
    <name type="scientific">Ceratina calcarata</name>
    <dbReference type="NCBI Taxonomy" id="156304"/>
    <lineage>
        <taxon>Eukaryota</taxon>
        <taxon>Metazoa</taxon>
        <taxon>Ecdysozoa</taxon>
        <taxon>Arthropoda</taxon>
        <taxon>Hexapoda</taxon>
        <taxon>Insecta</taxon>
        <taxon>Pterygota</taxon>
        <taxon>Neoptera</taxon>
        <taxon>Endopterygota</taxon>
        <taxon>Hymenoptera</taxon>
        <taxon>Apocrita</taxon>
        <taxon>Aculeata</taxon>
        <taxon>Apoidea</taxon>
        <taxon>Anthophila</taxon>
        <taxon>Apidae</taxon>
        <taxon>Ceratina</taxon>
        <taxon>Zadontomerus</taxon>
    </lineage>
</organism>
<dbReference type="InterPro" id="IPR043502">
    <property type="entry name" value="DNA/RNA_pol_sf"/>
</dbReference>
<dbReference type="InterPro" id="IPR012337">
    <property type="entry name" value="RNaseH-like_sf"/>
</dbReference>
<feature type="non-terminal residue" evidence="4">
    <location>
        <position position="941"/>
    </location>
</feature>
<dbReference type="Pfam" id="PF00078">
    <property type="entry name" value="RVT_1"/>
    <property type="match status" value="2"/>
</dbReference>
<sequence>MRASLAIGYIPTDWRRTKITFIPKPGKTDYSSPKAFRPISLTSFLLKSMEKQIDRYMKDVVLIERPLSPRQYAFRVGHSVEAALHGITRYLEDAYYNRKYAVACFMDIEGAFNQTPKEVFVKGLLDHNVNATVVRWIEKLLSDRVITTEFGDTSAEGLANRGCPQGGILSPILWCLVVNSLLERLRDNGFQVWGYADDIAIAVSNVDSGTVKNEMNRALRIVEDWCSETSLSVNPTKTELMVITRKVRKLNIKGIKFNGVQLKKSESVRYLGVTFTSYLTWKNQVDKTIDRARKNLATISRMVGGTWGLTPAAAHWIYNSIILPRLTFGSIICWEGLLDHNVNATVVRWIEKLLSDRVITTEFGDTSAEGLANRGCPQGGILSPILWCLVVNSLLERLRDNGFQVWGYADDIAIAVSNVDSGTVKNEMNRALRIVEDWCSETSLSVNPTKTELMVITRKVRKLNIKGIKFNGVQLKKSEAVRYLGVTFTSYLTWKKQVDKTIDRARKNLATINRMVGGTWGLTPAAAHWTYNAIILPRLTFGSIIWWEGIHNCKTQMRLESLQHVGLKRMLGAFRYSPTRAMEAMLATPTLTMKIEEVAIRTAKLLKDWNKWQPSNKGHSTIMAELIPETEKDLLMTIETTTDKTILTYRFGRKFRTDIPTRGDWKNGRPYRYNGWNTWFTDGSKDDKGETGCAWVSDELTNGKSEYLGRFATVYQAEVVAILRCAEDLIERSIKHEHIVIFTDSQAAIKTMEKSCYKSTIALECFDRLNELAAVNKRVVLCWCPGHRGIPGNEEADRLAKLIVEEKRPGLEPWLPVPYADFKLELKRFSLSRLKERWSNTTTCRQGREMIGEINVGKAREILKMNREESRILTYVLTGHAPLNYHLYKMGVKEDGNCTCGTNEMQTVKHLLIDCDRFVRKRRETFGILDFKEQRIDQLPY</sequence>
<dbReference type="GO" id="GO:0042575">
    <property type="term" value="C:DNA polymerase complex"/>
    <property type="evidence" value="ECO:0007669"/>
    <property type="project" value="UniProtKB-ARBA"/>
</dbReference>
<dbReference type="SUPFAM" id="SSF53098">
    <property type="entry name" value="Ribonuclease H-like"/>
    <property type="match status" value="1"/>
</dbReference>
<feature type="domain" description="RNase H type-1" evidence="2">
    <location>
        <begin position="673"/>
        <end position="805"/>
    </location>
</feature>
<dbReference type="RefSeq" id="XP_017875795.1">
    <property type="nucleotide sequence ID" value="XM_018020306.1"/>
</dbReference>
<dbReference type="KEGG" id="ccal:108622429"/>
<evidence type="ECO:0000259" key="1">
    <source>
        <dbReference type="PROSITE" id="PS50878"/>
    </source>
</evidence>
<dbReference type="PANTHER" id="PTHR33332">
    <property type="entry name" value="REVERSE TRANSCRIPTASE DOMAIN-CONTAINING PROTEIN"/>
    <property type="match status" value="1"/>
</dbReference>
<feature type="domain" description="Reverse transcriptase" evidence="1">
    <location>
        <begin position="3"/>
        <end position="275"/>
    </location>
</feature>
<proteinExistence type="predicted"/>
<dbReference type="CDD" id="cd09276">
    <property type="entry name" value="Rnase_HI_RT_non_LTR"/>
    <property type="match status" value="1"/>
</dbReference>
<reference evidence="4" key="1">
    <citation type="submission" date="2025-08" db="UniProtKB">
        <authorList>
            <consortium name="RefSeq"/>
        </authorList>
    </citation>
    <scope>IDENTIFICATION</scope>
    <source>
        <tissue evidence="4">Whole body</tissue>
    </source>
</reference>
<dbReference type="InterPro" id="IPR036397">
    <property type="entry name" value="RNaseH_sf"/>
</dbReference>
<dbReference type="Gene3D" id="3.30.420.10">
    <property type="entry name" value="Ribonuclease H-like superfamily/Ribonuclease H"/>
    <property type="match status" value="1"/>
</dbReference>
<dbReference type="AlphaFoldDB" id="A0AAJ7ISH6"/>
<dbReference type="InterPro" id="IPR000477">
    <property type="entry name" value="RT_dom"/>
</dbReference>
<dbReference type="Gene3D" id="3.30.70.270">
    <property type="match status" value="1"/>
</dbReference>
<dbReference type="GeneID" id="108622429"/>
<dbReference type="Proteomes" id="UP000694925">
    <property type="component" value="Unplaced"/>
</dbReference>
<dbReference type="SUPFAM" id="SSF56672">
    <property type="entry name" value="DNA/RNA polymerases"/>
    <property type="match status" value="2"/>
</dbReference>
<dbReference type="CDD" id="cd01650">
    <property type="entry name" value="RT_nLTR_like"/>
    <property type="match status" value="1"/>
</dbReference>
<name>A0AAJ7ISH6_9HYME</name>
<keyword evidence="3" id="KW-1185">Reference proteome</keyword>
<evidence type="ECO:0000313" key="3">
    <source>
        <dbReference type="Proteomes" id="UP000694925"/>
    </source>
</evidence>
<dbReference type="InterPro" id="IPR043128">
    <property type="entry name" value="Rev_trsase/Diguanyl_cyclase"/>
</dbReference>
<dbReference type="PROSITE" id="PS50879">
    <property type="entry name" value="RNASE_H_1"/>
    <property type="match status" value="1"/>
</dbReference>
<dbReference type="GO" id="GO:0003676">
    <property type="term" value="F:nucleic acid binding"/>
    <property type="evidence" value="ECO:0007669"/>
    <property type="project" value="InterPro"/>
</dbReference>
<dbReference type="Pfam" id="PF00075">
    <property type="entry name" value="RNase_H"/>
    <property type="match status" value="1"/>
</dbReference>
<evidence type="ECO:0000313" key="4">
    <source>
        <dbReference type="RefSeq" id="XP_017875795.1"/>
    </source>
</evidence>
<dbReference type="GO" id="GO:0004523">
    <property type="term" value="F:RNA-DNA hybrid ribonuclease activity"/>
    <property type="evidence" value="ECO:0007669"/>
    <property type="project" value="InterPro"/>
</dbReference>
<feature type="domain" description="Reverse transcriptase" evidence="1">
    <location>
        <begin position="267"/>
        <end position="488"/>
    </location>
</feature>
<protein>
    <submittedName>
        <fullName evidence="4">Uncharacterized protein LOC108622429</fullName>
    </submittedName>
</protein>
<evidence type="ECO:0000259" key="2">
    <source>
        <dbReference type="PROSITE" id="PS50879"/>
    </source>
</evidence>
<accession>A0AAJ7ISH6</accession>
<dbReference type="PROSITE" id="PS50878">
    <property type="entry name" value="RT_POL"/>
    <property type="match status" value="2"/>
</dbReference>
<gene>
    <name evidence="4" type="primary">LOC108622429</name>
</gene>
<dbReference type="InterPro" id="IPR002156">
    <property type="entry name" value="RNaseH_domain"/>
</dbReference>